<dbReference type="EMBL" id="JAOPKD010000003">
    <property type="protein sequence ID" value="MCU4726432.1"/>
    <property type="molecule type" value="Genomic_DNA"/>
</dbReference>
<gene>
    <name evidence="3" type="ORF">OB914_05550</name>
    <name evidence="2" type="ORF">OB916_08745</name>
</gene>
<dbReference type="Proteomes" id="UP001208186">
    <property type="component" value="Unassembled WGS sequence"/>
</dbReference>
<dbReference type="Proteomes" id="UP001209746">
    <property type="component" value="Unassembled WGS sequence"/>
</dbReference>
<sequence>MFGSVARGDADRQSDVDCFVLVEEQQALGQQTAYDIVESLQNRRYDGDRYTFHVLVESVETTSQYGDRLREIFAEGLTLFETETLRNVKQEVLTDG</sequence>
<dbReference type="GO" id="GO:0016779">
    <property type="term" value="F:nucleotidyltransferase activity"/>
    <property type="evidence" value="ECO:0007669"/>
    <property type="project" value="InterPro"/>
</dbReference>
<evidence type="ECO:0000259" key="1">
    <source>
        <dbReference type="Pfam" id="PF01909"/>
    </source>
</evidence>
<dbReference type="Pfam" id="PF01909">
    <property type="entry name" value="NTP_transf_2"/>
    <property type="match status" value="1"/>
</dbReference>
<dbReference type="RefSeq" id="WP_390884069.1">
    <property type="nucleotide sequence ID" value="NZ_JAOPKC010000008.1"/>
</dbReference>
<protein>
    <submittedName>
        <fullName evidence="3">Nucleotidyltransferase domain-containing protein</fullName>
    </submittedName>
</protein>
<organism evidence="3 5">
    <name type="scientific">Halapricum hydrolyticum</name>
    <dbReference type="NCBI Taxonomy" id="2979991"/>
    <lineage>
        <taxon>Archaea</taxon>
        <taxon>Methanobacteriati</taxon>
        <taxon>Methanobacteriota</taxon>
        <taxon>Stenosarchaea group</taxon>
        <taxon>Halobacteria</taxon>
        <taxon>Halobacteriales</taxon>
        <taxon>Haloarculaceae</taxon>
        <taxon>Halapricum</taxon>
    </lineage>
</organism>
<evidence type="ECO:0000313" key="5">
    <source>
        <dbReference type="Proteomes" id="UP001209746"/>
    </source>
</evidence>
<name>A0AAE3IA99_9EURY</name>
<keyword evidence="4" id="KW-1185">Reference proteome</keyword>
<evidence type="ECO:0000313" key="2">
    <source>
        <dbReference type="EMBL" id="MCU4718148.1"/>
    </source>
</evidence>
<proteinExistence type="predicted"/>
<dbReference type="Gene3D" id="3.30.460.10">
    <property type="entry name" value="Beta Polymerase, domain 2"/>
    <property type="match status" value="1"/>
</dbReference>
<comment type="caution">
    <text evidence="3">The sequence shown here is derived from an EMBL/GenBank/DDBJ whole genome shotgun (WGS) entry which is preliminary data.</text>
</comment>
<dbReference type="SUPFAM" id="SSF81301">
    <property type="entry name" value="Nucleotidyltransferase"/>
    <property type="match status" value="1"/>
</dbReference>
<accession>A0AAE3IA99</accession>
<dbReference type="EMBL" id="JAOPKC010000008">
    <property type="protein sequence ID" value="MCU4718148.1"/>
    <property type="molecule type" value="Genomic_DNA"/>
</dbReference>
<reference evidence="3" key="1">
    <citation type="submission" date="2023-02" db="EMBL/GenBank/DDBJ databases">
        <title>Enrichment on poylsaccharides allowed isolation of novel metabolic and taxonomic groups of Haloarchaea.</title>
        <authorList>
            <person name="Sorokin D.Y."/>
            <person name="Elcheninov A.G."/>
            <person name="Khizhniak T.V."/>
            <person name="Kolganova T.V."/>
            <person name="Kublanov I.V."/>
        </authorList>
    </citation>
    <scope>NUCLEOTIDE SEQUENCE</scope>
    <source>
        <strain evidence="2 4">HArc-curdl5-1</strain>
        <strain evidence="3">HArc-curdl7</strain>
    </source>
</reference>
<dbReference type="CDD" id="cd05403">
    <property type="entry name" value="NT_KNTase_like"/>
    <property type="match status" value="1"/>
</dbReference>
<evidence type="ECO:0000313" key="3">
    <source>
        <dbReference type="EMBL" id="MCU4726432.1"/>
    </source>
</evidence>
<dbReference type="InterPro" id="IPR002934">
    <property type="entry name" value="Polymerase_NTP_transf_dom"/>
</dbReference>
<feature type="domain" description="Polymerase nucleotidyl transferase" evidence="1">
    <location>
        <begin position="1"/>
        <end position="28"/>
    </location>
</feature>
<dbReference type="AlphaFoldDB" id="A0AAE3IA99"/>
<dbReference type="InterPro" id="IPR043519">
    <property type="entry name" value="NT_sf"/>
</dbReference>
<evidence type="ECO:0000313" key="4">
    <source>
        <dbReference type="Proteomes" id="UP001208186"/>
    </source>
</evidence>